<dbReference type="Proteomes" id="UP001325680">
    <property type="component" value="Chromosome"/>
</dbReference>
<evidence type="ECO:0000313" key="2">
    <source>
        <dbReference type="EMBL" id="WQD39379.1"/>
    </source>
</evidence>
<dbReference type="EC" id="2.1.-.-" evidence="2"/>
<proteinExistence type="predicted"/>
<sequence>MSKKIKVQKDADALFYLQSDEAFNTLYPDSIQALARYHWTPLEIAVRATKFLAVTNNVRILDIGCGVGKYCLAAGYYAPHAHIFGVEQRRYLLSHANTAKERLGIPNTHFIHANFTQLDFNDFDHFYFFNSFYENLDEMERIDNKIDHSPELFNYYNGYLYRLLDQRPAGTRLVTFHSLEDEIPPGYHTVQNTPGDFLKFWIKAD</sequence>
<feature type="domain" description="Methyltransferase" evidence="1">
    <location>
        <begin position="56"/>
        <end position="126"/>
    </location>
</feature>
<dbReference type="CDD" id="cd02440">
    <property type="entry name" value="AdoMet_MTases"/>
    <property type="match status" value="1"/>
</dbReference>
<reference evidence="2 3" key="1">
    <citation type="submission" date="2023-12" db="EMBL/GenBank/DDBJ databases">
        <title>Genome sequencing and assembly of bacterial species from a model synthetic community.</title>
        <authorList>
            <person name="Hogle S.L."/>
        </authorList>
    </citation>
    <scope>NUCLEOTIDE SEQUENCE [LARGE SCALE GENOMIC DNA]</scope>
    <source>
        <strain evidence="2 3">HAMBI_3031</strain>
    </source>
</reference>
<keyword evidence="2" id="KW-0489">Methyltransferase</keyword>
<dbReference type="Gene3D" id="3.40.50.150">
    <property type="entry name" value="Vaccinia Virus protein VP39"/>
    <property type="match status" value="1"/>
</dbReference>
<dbReference type="InterPro" id="IPR029063">
    <property type="entry name" value="SAM-dependent_MTases_sf"/>
</dbReference>
<protein>
    <submittedName>
        <fullName evidence="2">Class I SAM-dependent methyltransferase</fullName>
        <ecNumber evidence="2">2.1.-.-</ecNumber>
    </submittedName>
</protein>
<dbReference type="Pfam" id="PF13847">
    <property type="entry name" value="Methyltransf_31"/>
    <property type="match status" value="1"/>
</dbReference>
<accession>A0ABZ0W9N1</accession>
<dbReference type="RefSeq" id="WP_245957533.1">
    <property type="nucleotide sequence ID" value="NZ_CP139960.1"/>
</dbReference>
<evidence type="ECO:0000259" key="1">
    <source>
        <dbReference type="Pfam" id="PF13847"/>
    </source>
</evidence>
<dbReference type="GO" id="GO:0032259">
    <property type="term" value="P:methylation"/>
    <property type="evidence" value="ECO:0007669"/>
    <property type="project" value="UniProtKB-KW"/>
</dbReference>
<organism evidence="2 3">
    <name type="scientific">Niabella yanshanensis</name>
    <dbReference type="NCBI Taxonomy" id="577386"/>
    <lineage>
        <taxon>Bacteria</taxon>
        <taxon>Pseudomonadati</taxon>
        <taxon>Bacteroidota</taxon>
        <taxon>Chitinophagia</taxon>
        <taxon>Chitinophagales</taxon>
        <taxon>Chitinophagaceae</taxon>
        <taxon>Niabella</taxon>
    </lineage>
</organism>
<evidence type="ECO:0000313" key="3">
    <source>
        <dbReference type="Proteomes" id="UP001325680"/>
    </source>
</evidence>
<name>A0ABZ0W9N1_9BACT</name>
<dbReference type="GO" id="GO:0008168">
    <property type="term" value="F:methyltransferase activity"/>
    <property type="evidence" value="ECO:0007669"/>
    <property type="project" value="UniProtKB-KW"/>
</dbReference>
<dbReference type="SUPFAM" id="SSF53335">
    <property type="entry name" value="S-adenosyl-L-methionine-dependent methyltransferases"/>
    <property type="match status" value="1"/>
</dbReference>
<keyword evidence="3" id="KW-1185">Reference proteome</keyword>
<dbReference type="InterPro" id="IPR025714">
    <property type="entry name" value="Methyltranfer_dom"/>
</dbReference>
<keyword evidence="2" id="KW-0808">Transferase</keyword>
<dbReference type="EMBL" id="CP139960">
    <property type="protein sequence ID" value="WQD39379.1"/>
    <property type="molecule type" value="Genomic_DNA"/>
</dbReference>
<gene>
    <name evidence="2" type="ORF">U0035_04370</name>
</gene>